<dbReference type="Gene3D" id="3.10.129.10">
    <property type="entry name" value="Hotdog Thioesterase"/>
    <property type="match status" value="1"/>
</dbReference>
<dbReference type="PANTHER" id="PTHR42856">
    <property type="entry name" value="ACYL-COENZYME A THIOESTERASE PAAI"/>
    <property type="match status" value="1"/>
</dbReference>
<evidence type="ECO:0000313" key="1">
    <source>
        <dbReference type="EMBL" id="SFV02123.1"/>
    </source>
</evidence>
<dbReference type="PANTHER" id="PTHR42856:SF1">
    <property type="entry name" value="ACYL-COENZYME A THIOESTERASE PAAI"/>
    <property type="match status" value="1"/>
</dbReference>
<dbReference type="InterPro" id="IPR052723">
    <property type="entry name" value="Acyl-CoA_thioesterase_PaaI"/>
</dbReference>
<dbReference type="InterPro" id="IPR029069">
    <property type="entry name" value="HotDog_dom_sf"/>
</dbReference>
<dbReference type="EMBL" id="FPBX01000090">
    <property type="protein sequence ID" value="SFV02123.1"/>
    <property type="molecule type" value="Genomic_DNA"/>
</dbReference>
<dbReference type="Proteomes" id="UP000183656">
    <property type="component" value="Unassembled WGS sequence"/>
</dbReference>
<organism evidence="1 2">
    <name type="scientific">Paenacidovorax caeni</name>
    <dbReference type="NCBI Taxonomy" id="343013"/>
    <lineage>
        <taxon>Bacteria</taxon>
        <taxon>Pseudomonadati</taxon>
        <taxon>Pseudomonadota</taxon>
        <taxon>Betaproteobacteria</taxon>
        <taxon>Burkholderiales</taxon>
        <taxon>Comamonadaceae</taxon>
        <taxon>Paenacidovorax</taxon>
    </lineage>
</organism>
<dbReference type="InterPro" id="IPR003736">
    <property type="entry name" value="PAAI_dom"/>
</dbReference>
<dbReference type="OrthoDB" id="32575at2"/>
<dbReference type="RefSeq" id="WP_054258100.1">
    <property type="nucleotide sequence ID" value="NZ_CYIG01000096.1"/>
</dbReference>
<protein>
    <submittedName>
        <fullName evidence="1">Uncharacterized domain 1-containing protein</fullName>
    </submittedName>
</protein>
<dbReference type="STRING" id="343013.SAMN04489707_10901"/>
<proteinExistence type="predicted"/>
<name>A0A1I7KXB9_9BURK</name>
<accession>A0A1I7KXB9</accession>
<dbReference type="NCBIfam" id="TIGR00369">
    <property type="entry name" value="unchar_dom_1"/>
    <property type="match status" value="1"/>
</dbReference>
<gene>
    <name evidence="1" type="ORF">SAMN04489707_10901</name>
</gene>
<evidence type="ECO:0000313" key="2">
    <source>
        <dbReference type="Proteomes" id="UP000183656"/>
    </source>
</evidence>
<dbReference type="SUPFAM" id="SSF54637">
    <property type="entry name" value="Thioesterase/thiol ester dehydrase-isomerase"/>
    <property type="match status" value="1"/>
</dbReference>
<keyword evidence="2" id="KW-1185">Reference proteome</keyword>
<dbReference type="GO" id="GO:0016289">
    <property type="term" value="F:acyl-CoA hydrolase activity"/>
    <property type="evidence" value="ECO:0007669"/>
    <property type="project" value="TreeGrafter"/>
</dbReference>
<dbReference type="AlphaFoldDB" id="A0A1I7KXB9"/>
<sequence length="84" mass="9171">MRESKQFDRDRFAEWLGIELLEQSFDQAICRVSIGENSRNALGGIHGGLIFSLADVAFACACNAGQGTYIGLQAEIRYMSAPKG</sequence>
<dbReference type="CDD" id="cd03443">
    <property type="entry name" value="PaaI_thioesterase"/>
    <property type="match status" value="1"/>
</dbReference>
<reference evidence="1 2" key="1">
    <citation type="submission" date="2016-10" db="EMBL/GenBank/DDBJ databases">
        <authorList>
            <person name="de Groot N.N."/>
        </authorList>
    </citation>
    <scope>NUCLEOTIDE SEQUENCE [LARGE SCALE GENOMIC DNA]</scope>
    <source>
        <strain evidence="1 2">R-24608</strain>
    </source>
</reference>